<name>A0A1G9S3B3_9GAMM</name>
<dbReference type="AlphaFoldDB" id="A0A1G9S3B3"/>
<keyword evidence="3" id="KW-1185">Reference proteome</keyword>
<accession>A0A1G9S3B3</accession>
<evidence type="ECO:0000256" key="1">
    <source>
        <dbReference type="ARBA" id="ARBA00023002"/>
    </source>
</evidence>
<dbReference type="STRING" id="119000.SAMN05661010_03884"/>
<reference evidence="2 3" key="1">
    <citation type="submission" date="2016-10" db="EMBL/GenBank/DDBJ databases">
        <authorList>
            <person name="de Groot N.N."/>
        </authorList>
    </citation>
    <scope>NUCLEOTIDE SEQUENCE [LARGE SCALE GENOMIC DNA]</scope>
    <source>
        <strain evidence="2 3">DSM 14789</strain>
    </source>
</reference>
<dbReference type="OrthoDB" id="573392at2"/>
<evidence type="ECO:0000313" key="3">
    <source>
        <dbReference type="Proteomes" id="UP000198654"/>
    </source>
</evidence>
<dbReference type="GO" id="GO:0051536">
    <property type="term" value="F:iron-sulfur cluster binding"/>
    <property type="evidence" value="ECO:0007669"/>
    <property type="project" value="InterPro"/>
</dbReference>
<dbReference type="SUPFAM" id="SSF54292">
    <property type="entry name" value="2Fe-2S ferredoxin-like"/>
    <property type="match status" value="1"/>
</dbReference>
<protein>
    <submittedName>
        <fullName evidence="2">2Fe-2S iron-sulfur cluster binding domain-containing protein</fullName>
    </submittedName>
</protein>
<dbReference type="Proteomes" id="UP000198654">
    <property type="component" value="Unassembled WGS sequence"/>
</dbReference>
<dbReference type="InterPro" id="IPR042204">
    <property type="entry name" value="2Fe-2S-bd_N"/>
</dbReference>
<proteinExistence type="predicted"/>
<dbReference type="RefSeq" id="WP_089730927.1">
    <property type="nucleotide sequence ID" value="NZ_FNGI01000018.1"/>
</dbReference>
<dbReference type="GO" id="GO:0016491">
    <property type="term" value="F:oxidoreductase activity"/>
    <property type="evidence" value="ECO:0007669"/>
    <property type="project" value="UniProtKB-KW"/>
</dbReference>
<evidence type="ECO:0000313" key="2">
    <source>
        <dbReference type="EMBL" id="SDM29993.1"/>
    </source>
</evidence>
<gene>
    <name evidence="2" type="ORF">SAMN05661010_03884</name>
</gene>
<organism evidence="2 3">
    <name type="scientific">Modicisalibacter muralis</name>
    <dbReference type="NCBI Taxonomy" id="119000"/>
    <lineage>
        <taxon>Bacteria</taxon>
        <taxon>Pseudomonadati</taxon>
        <taxon>Pseudomonadota</taxon>
        <taxon>Gammaproteobacteria</taxon>
        <taxon>Oceanospirillales</taxon>
        <taxon>Halomonadaceae</taxon>
        <taxon>Modicisalibacter</taxon>
    </lineage>
</organism>
<dbReference type="Gene3D" id="3.10.20.440">
    <property type="entry name" value="2Fe-2S iron-sulphur cluster binding domain, sarcosine oxidase, alpha subunit, N-terminal domain"/>
    <property type="match status" value="1"/>
</dbReference>
<dbReference type="EMBL" id="FNGI01000018">
    <property type="protein sequence ID" value="SDM29993.1"/>
    <property type="molecule type" value="Genomic_DNA"/>
</dbReference>
<dbReference type="Pfam" id="PF13510">
    <property type="entry name" value="Fer2_4"/>
    <property type="match status" value="1"/>
</dbReference>
<keyword evidence="1" id="KW-0560">Oxidoreductase</keyword>
<dbReference type="InterPro" id="IPR036010">
    <property type="entry name" value="2Fe-2S_ferredoxin-like_sf"/>
</dbReference>
<sequence length="111" mass="12553">MFKRIDDGFSRHPKLCEISSQRPLTRDVGIWLDGERHHVPETLSVAGAVLLVKGWQGYRRHADGSDRAPLCMMGACHDCLITIDGQGNRQGCLERVVEGMHIERQKGHRHD</sequence>